<dbReference type="GO" id="GO:0016607">
    <property type="term" value="C:nuclear speck"/>
    <property type="evidence" value="ECO:0007669"/>
    <property type="project" value="TreeGrafter"/>
</dbReference>
<dbReference type="Proteomes" id="UP001054252">
    <property type="component" value="Unassembled WGS sequence"/>
</dbReference>
<dbReference type="GO" id="GO:0061608">
    <property type="term" value="F:nuclear import signal receptor activity"/>
    <property type="evidence" value="ECO:0007669"/>
    <property type="project" value="TreeGrafter"/>
</dbReference>
<comment type="caution">
    <text evidence="1">The sequence shown here is derived from an EMBL/GenBank/DDBJ whole genome shotgun (WGS) entry which is preliminary data.</text>
</comment>
<dbReference type="GO" id="GO:0005737">
    <property type="term" value="C:cytoplasm"/>
    <property type="evidence" value="ECO:0007669"/>
    <property type="project" value="TreeGrafter"/>
</dbReference>
<dbReference type="AlphaFoldDB" id="A0AAV5J1D8"/>
<accession>A0AAV5J1D8</accession>
<protein>
    <submittedName>
        <fullName evidence="1">Uncharacterized protein</fullName>
    </submittedName>
</protein>
<dbReference type="GO" id="GO:0009639">
    <property type="term" value="P:response to red or far red light"/>
    <property type="evidence" value="ECO:0007669"/>
    <property type="project" value="InterPro"/>
</dbReference>
<dbReference type="InterPro" id="IPR037766">
    <property type="entry name" value="FHY1"/>
</dbReference>
<organism evidence="1 2">
    <name type="scientific">Rubroshorea leprosula</name>
    <dbReference type="NCBI Taxonomy" id="152421"/>
    <lineage>
        <taxon>Eukaryota</taxon>
        <taxon>Viridiplantae</taxon>
        <taxon>Streptophyta</taxon>
        <taxon>Embryophyta</taxon>
        <taxon>Tracheophyta</taxon>
        <taxon>Spermatophyta</taxon>
        <taxon>Magnoliopsida</taxon>
        <taxon>eudicotyledons</taxon>
        <taxon>Gunneridae</taxon>
        <taxon>Pentapetalae</taxon>
        <taxon>rosids</taxon>
        <taxon>malvids</taxon>
        <taxon>Malvales</taxon>
        <taxon>Dipterocarpaceae</taxon>
        <taxon>Rubroshorea</taxon>
    </lineage>
</organism>
<keyword evidence="2" id="KW-1185">Reference proteome</keyword>
<reference evidence="1 2" key="1">
    <citation type="journal article" date="2021" name="Commun. Biol.">
        <title>The genome of Shorea leprosula (Dipterocarpaceae) highlights the ecological relevance of drought in aseasonal tropical rainforests.</title>
        <authorList>
            <person name="Ng K.K.S."/>
            <person name="Kobayashi M.J."/>
            <person name="Fawcett J.A."/>
            <person name="Hatakeyama M."/>
            <person name="Paape T."/>
            <person name="Ng C.H."/>
            <person name="Ang C.C."/>
            <person name="Tnah L.H."/>
            <person name="Lee C.T."/>
            <person name="Nishiyama T."/>
            <person name="Sese J."/>
            <person name="O'Brien M.J."/>
            <person name="Copetti D."/>
            <person name="Mohd Noor M.I."/>
            <person name="Ong R.C."/>
            <person name="Putra M."/>
            <person name="Sireger I.Z."/>
            <person name="Indrioko S."/>
            <person name="Kosugi Y."/>
            <person name="Izuno A."/>
            <person name="Isagi Y."/>
            <person name="Lee S.L."/>
            <person name="Shimizu K.K."/>
        </authorList>
    </citation>
    <scope>NUCLEOTIDE SEQUENCE [LARGE SCALE GENOMIC DNA]</scope>
    <source>
        <strain evidence="1">214</strain>
    </source>
</reference>
<evidence type="ECO:0000313" key="1">
    <source>
        <dbReference type="EMBL" id="GKV05864.1"/>
    </source>
</evidence>
<evidence type="ECO:0000313" key="2">
    <source>
        <dbReference type="Proteomes" id="UP001054252"/>
    </source>
</evidence>
<dbReference type="EMBL" id="BPVZ01000024">
    <property type="protein sequence ID" value="GKV05864.1"/>
    <property type="molecule type" value="Genomic_DNA"/>
</dbReference>
<dbReference type="PANTHER" id="PTHR37723">
    <property type="entry name" value="PROTEIN FAR-RED ELONGATED HYPOCOTYL 1"/>
    <property type="match status" value="1"/>
</dbReference>
<proteinExistence type="predicted"/>
<dbReference type="PANTHER" id="PTHR37723:SF1">
    <property type="entry name" value="PROTEIN FAR-RED-ELONGATED HYPOCOTYL 1-LIKE"/>
    <property type="match status" value="1"/>
</dbReference>
<name>A0AAV5J1D8_9ROSI</name>
<gene>
    <name evidence="1" type="ORF">SLEP1_g17819</name>
</gene>
<sequence>MYSGSCVLQSLSLLRLEMEVDNQNPSAIRRLLANKALVADLNRKRKLHAEQLGLPISKHQCGNGNLLSKPHSTFHGNLEIEDSSSCTTKVKAEGGAIDDGSESGSAKDSNSFGGGYDSVISVHAGAKFEADNVKISQYDRASSSASGWGSSSLDSCCSSDGRTIIERNIDEDQEMSSAAPGELEPANLADILNRAENLDEALLEYESHIDYIYSGHGNYIIEQYQDKEIEEIPQTSHANANAYILSSGRWTVNQGAQQSTRKPTIDQEFEHYFSTLML</sequence>
<dbReference type="GO" id="GO:0051457">
    <property type="term" value="P:maintenance of protein location in nucleus"/>
    <property type="evidence" value="ECO:0007669"/>
    <property type="project" value="TreeGrafter"/>
</dbReference>